<dbReference type="RefSeq" id="WP_073032610.1">
    <property type="nucleotide sequence ID" value="NZ_FQXJ01000026.1"/>
</dbReference>
<protein>
    <submittedName>
        <fullName evidence="2">Uncharacterized protein</fullName>
    </submittedName>
</protein>
<proteinExistence type="predicted"/>
<dbReference type="Pfam" id="PF20587">
    <property type="entry name" value="DUF6789"/>
    <property type="match status" value="1"/>
</dbReference>
<dbReference type="OrthoDB" id="1798220at2"/>
<keyword evidence="1" id="KW-1133">Transmembrane helix</keyword>
<gene>
    <name evidence="2" type="ORF">SAMN02746098_04669</name>
</gene>
<evidence type="ECO:0000313" key="3">
    <source>
        <dbReference type="Proteomes" id="UP000183954"/>
    </source>
</evidence>
<keyword evidence="1" id="KW-0472">Membrane</keyword>
<dbReference type="EMBL" id="FQXJ01000026">
    <property type="protein sequence ID" value="SHI80670.1"/>
    <property type="molecule type" value="Genomic_DNA"/>
</dbReference>
<dbReference type="Proteomes" id="UP000183954">
    <property type="component" value="Unassembled WGS sequence"/>
</dbReference>
<name>A0A1M6E5N0_9FIRM</name>
<feature type="transmembrane region" description="Helical" evidence="1">
    <location>
        <begin position="24"/>
        <end position="45"/>
    </location>
</feature>
<evidence type="ECO:0000256" key="1">
    <source>
        <dbReference type="SAM" id="Phobius"/>
    </source>
</evidence>
<feature type="transmembrane region" description="Helical" evidence="1">
    <location>
        <begin position="76"/>
        <end position="97"/>
    </location>
</feature>
<evidence type="ECO:0000313" key="2">
    <source>
        <dbReference type="EMBL" id="SHI80670.1"/>
    </source>
</evidence>
<reference evidence="3" key="1">
    <citation type="submission" date="2016-11" db="EMBL/GenBank/DDBJ databases">
        <authorList>
            <person name="Varghese N."/>
            <person name="Submissions S."/>
        </authorList>
    </citation>
    <scope>NUCLEOTIDE SEQUENCE [LARGE SCALE GENOMIC DNA]</scope>
    <source>
        <strain evidence="3">DSM 15449</strain>
    </source>
</reference>
<accession>A0A1M6E5N0</accession>
<organism evidence="2 3">
    <name type="scientific">Desulfosporosinus lacus DSM 15449</name>
    <dbReference type="NCBI Taxonomy" id="1121420"/>
    <lineage>
        <taxon>Bacteria</taxon>
        <taxon>Bacillati</taxon>
        <taxon>Bacillota</taxon>
        <taxon>Clostridia</taxon>
        <taxon>Eubacteriales</taxon>
        <taxon>Desulfitobacteriaceae</taxon>
        <taxon>Desulfosporosinus</taxon>
    </lineage>
</organism>
<feature type="transmembrane region" description="Helical" evidence="1">
    <location>
        <begin position="109"/>
        <end position="128"/>
    </location>
</feature>
<dbReference type="AlphaFoldDB" id="A0A1M6E5N0"/>
<keyword evidence="3" id="KW-1185">Reference proteome</keyword>
<dbReference type="InterPro" id="IPR046739">
    <property type="entry name" value="DUF6789"/>
</dbReference>
<sequence length="205" mass="22960">MKLLHSLDQVSKLINSGKKMRDSIPIGFISGLMGTIVMDLSNLMFKKTGISEKTYAQFAGSVLMRPSRLLLKENRILGQILHLITGSIIGIPLFAVLKKTGKDNYLFKGAIYGTFTWELLYSFGLRYNVFRSKAHSTSTHITTLIDNLVYGFVSSATIIFLTDHAVLPKGSDKQLETQMEGEMPKVNDNGIGDSFYNYEDEVRLH</sequence>
<keyword evidence="1" id="KW-0812">Transmembrane</keyword>